<evidence type="ECO:0000256" key="2">
    <source>
        <dbReference type="ARBA" id="ARBA00022723"/>
    </source>
</evidence>
<feature type="zinc finger region" description="FLZ-type" evidence="3">
    <location>
        <begin position="43"/>
        <end position="87"/>
    </location>
</feature>
<keyword evidence="2" id="KW-0479">Metal-binding</keyword>
<dbReference type="PROSITE" id="PS51795">
    <property type="entry name" value="ZF_FLZ"/>
    <property type="match status" value="1"/>
</dbReference>
<dbReference type="PANTHER" id="PTHR47208:SF1">
    <property type="entry name" value="OS02G0174800 PROTEIN"/>
    <property type="match status" value="1"/>
</dbReference>
<comment type="similarity">
    <text evidence="1">Belongs to the FLZ family.</text>
</comment>
<dbReference type="InterPro" id="IPR007650">
    <property type="entry name" value="Zf-FLZ_dom"/>
</dbReference>
<organism evidence="6">
    <name type="scientific">Picea sitchensis</name>
    <name type="common">Sitka spruce</name>
    <name type="synonym">Pinus sitchensis</name>
    <dbReference type="NCBI Taxonomy" id="3332"/>
    <lineage>
        <taxon>Eukaryota</taxon>
        <taxon>Viridiplantae</taxon>
        <taxon>Streptophyta</taxon>
        <taxon>Embryophyta</taxon>
        <taxon>Tracheophyta</taxon>
        <taxon>Spermatophyta</taxon>
        <taxon>Pinopsida</taxon>
        <taxon>Pinidae</taxon>
        <taxon>Conifers I</taxon>
        <taxon>Pinales</taxon>
        <taxon>Pinaceae</taxon>
        <taxon>Picea</taxon>
    </lineage>
</organism>
<reference evidence="6" key="1">
    <citation type="journal article" date="2008" name="BMC Genomics">
        <title>A conifer genomics resource of 200,000 spruce (Picea spp.) ESTs and 6,464 high-quality, sequence-finished full-length cDNAs for Sitka spruce (Picea sitchensis).</title>
        <authorList>
            <person name="Ralph S.G."/>
            <person name="Chun H.J."/>
            <person name="Kolosova N."/>
            <person name="Cooper D."/>
            <person name="Oddy C."/>
            <person name="Ritland C.E."/>
            <person name="Kirkpatrick R."/>
            <person name="Moore R."/>
            <person name="Barber S."/>
            <person name="Holt R.A."/>
            <person name="Jones S.J."/>
            <person name="Marra M.A."/>
            <person name="Douglas C.J."/>
            <person name="Ritland K."/>
            <person name="Bohlmann J."/>
        </authorList>
    </citation>
    <scope>NUCLEOTIDE SEQUENCE</scope>
    <source>
        <tissue evidence="6">Green portion of the leader tissue</tissue>
    </source>
</reference>
<feature type="region of interest" description="Disordered" evidence="4">
    <location>
        <begin position="1"/>
        <end position="20"/>
    </location>
</feature>
<dbReference type="AlphaFoldDB" id="A9NXA1"/>
<proteinExistence type="evidence at transcript level"/>
<dbReference type="Pfam" id="PF04570">
    <property type="entry name" value="zf-FLZ"/>
    <property type="match status" value="1"/>
</dbReference>
<evidence type="ECO:0000256" key="4">
    <source>
        <dbReference type="SAM" id="MobiDB-lite"/>
    </source>
</evidence>
<evidence type="ECO:0000256" key="1">
    <source>
        <dbReference type="ARBA" id="ARBA00009374"/>
    </source>
</evidence>
<sequence length="124" mass="13607">MVAAQCKDRSPNGSSRHRSTVLLSPPSVVYSNVVASTPLPPIDFLDACYLCKKSLGPGRDIYMYRGDKAFCSVECRLKQMDMDEHNEKCASAAIKRAVTTTSPRPRRSDGNRTRVQARGLTTAA</sequence>
<evidence type="ECO:0000259" key="5">
    <source>
        <dbReference type="PROSITE" id="PS51795"/>
    </source>
</evidence>
<evidence type="ECO:0000313" key="6">
    <source>
        <dbReference type="EMBL" id="ABK25262.1"/>
    </source>
</evidence>
<dbReference type="GO" id="GO:0046872">
    <property type="term" value="F:metal ion binding"/>
    <property type="evidence" value="ECO:0007669"/>
    <property type="project" value="UniProtKB-KW"/>
</dbReference>
<evidence type="ECO:0000256" key="3">
    <source>
        <dbReference type="PROSITE-ProRule" id="PRU01131"/>
    </source>
</evidence>
<feature type="region of interest" description="Disordered" evidence="4">
    <location>
        <begin position="97"/>
        <end position="124"/>
    </location>
</feature>
<feature type="compositionally biased region" description="Basic and acidic residues" evidence="4">
    <location>
        <begin position="1"/>
        <end position="10"/>
    </location>
</feature>
<accession>A9NXA1</accession>
<dbReference type="EMBL" id="EF085966">
    <property type="protein sequence ID" value="ABK25262.1"/>
    <property type="molecule type" value="mRNA"/>
</dbReference>
<feature type="domain" description="FLZ-type" evidence="5">
    <location>
        <begin position="43"/>
        <end position="87"/>
    </location>
</feature>
<dbReference type="PANTHER" id="PTHR47208">
    <property type="entry name" value="OS02G0174800 PROTEIN"/>
    <property type="match status" value="1"/>
</dbReference>
<protein>
    <recommendedName>
        <fullName evidence="5">FLZ-type domain-containing protein</fullName>
    </recommendedName>
</protein>
<dbReference type="InterPro" id="IPR044604">
    <property type="entry name" value="FLZ12/13/14"/>
</dbReference>
<name>A9NXA1_PICSI</name>